<dbReference type="SUPFAM" id="SSF57850">
    <property type="entry name" value="RING/U-box"/>
    <property type="match status" value="1"/>
</dbReference>
<reference evidence="1" key="1">
    <citation type="journal article" date="2020" name="Nature">
        <title>Giant virus diversity and host interactions through global metagenomics.</title>
        <authorList>
            <person name="Schulz F."/>
            <person name="Roux S."/>
            <person name="Paez-Espino D."/>
            <person name="Jungbluth S."/>
            <person name="Walsh D.A."/>
            <person name="Denef V.J."/>
            <person name="McMahon K.D."/>
            <person name="Konstantinidis K.T."/>
            <person name="Eloe-Fadrosh E.A."/>
            <person name="Kyrpides N.C."/>
            <person name="Woyke T."/>
        </authorList>
    </citation>
    <scope>NUCLEOTIDE SEQUENCE</scope>
    <source>
        <strain evidence="1">GVMAG-M-3300023174-132</strain>
    </source>
</reference>
<name>A0A6C0DBF1_9ZZZZ</name>
<dbReference type="EMBL" id="MN739576">
    <property type="protein sequence ID" value="QHT13751.1"/>
    <property type="molecule type" value="Genomic_DNA"/>
</dbReference>
<dbReference type="Gene3D" id="3.30.40.10">
    <property type="entry name" value="Zinc/RING finger domain, C3HC4 (zinc finger)"/>
    <property type="match status" value="1"/>
</dbReference>
<dbReference type="AlphaFoldDB" id="A0A6C0DBF1"/>
<sequence length="211" mass="23029">MELPGEFLVYMTGRKNYTDRFVYLKAAPVNSETWRIWWGEPSQDYVIVPTKVEPFSSFVSVSESGLASESGLVSVWISDASSAPVTVRASIHGGMRQDGAVLPILEIRPTWVIGKPAGQRTLPRNLQVVVLSGNPIFVPKMPREAVSPHVASIIVAHARAAGDICPITAEAFHDGDIAVLPCGHLFSAYALSHCEYNICPSCRQWGRPTLL</sequence>
<organism evidence="1">
    <name type="scientific">viral metagenome</name>
    <dbReference type="NCBI Taxonomy" id="1070528"/>
    <lineage>
        <taxon>unclassified sequences</taxon>
        <taxon>metagenomes</taxon>
        <taxon>organismal metagenomes</taxon>
    </lineage>
</organism>
<accession>A0A6C0DBF1</accession>
<proteinExistence type="predicted"/>
<evidence type="ECO:0000313" key="1">
    <source>
        <dbReference type="EMBL" id="QHT13751.1"/>
    </source>
</evidence>
<dbReference type="InterPro" id="IPR013083">
    <property type="entry name" value="Znf_RING/FYVE/PHD"/>
</dbReference>
<protein>
    <submittedName>
        <fullName evidence="1">Uncharacterized protein</fullName>
    </submittedName>
</protein>